<dbReference type="Proteomes" id="UP001551658">
    <property type="component" value="Unassembled WGS sequence"/>
</dbReference>
<reference evidence="1 2" key="1">
    <citation type="submission" date="2024-06" db="EMBL/GenBank/DDBJ databases">
        <title>The Natural Products Discovery Center: Release of the First 8490 Sequenced Strains for Exploring Actinobacteria Biosynthetic Diversity.</title>
        <authorList>
            <person name="Kalkreuter E."/>
            <person name="Kautsar S.A."/>
            <person name="Yang D."/>
            <person name="Bader C.D."/>
            <person name="Teijaro C.N."/>
            <person name="Fluegel L."/>
            <person name="Davis C.M."/>
            <person name="Simpson J.R."/>
            <person name="Lauterbach L."/>
            <person name="Steele A.D."/>
            <person name="Gui C."/>
            <person name="Meng S."/>
            <person name="Li G."/>
            <person name="Viehrig K."/>
            <person name="Ye F."/>
            <person name="Su P."/>
            <person name="Kiefer A.F."/>
            <person name="Nichols A."/>
            <person name="Cepeda A.J."/>
            <person name="Yan W."/>
            <person name="Fan B."/>
            <person name="Jiang Y."/>
            <person name="Adhikari A."/>
            <person name="Zheng C.-J."/>
            <person name="Schuster L."/>
            <person name="Cowan T.M."/>
            <person name="Smanski M.J."/>
            <person name="Chevrette M.G."/>
            <person name="De Carvalho L.P.S."/>
            <person name="Shen B."/>
        </authorList>
    </citation>
    <scope>NUCLEOTIDE SEQUENCE [LARGE SCALE GENOMIC DNA]</scope>
    <source>
        <strain evidence="1 2">NPDC050671</strain>
    </source>
</reference>
<comment type="caution">
    <text evidence="1">The sequence shown here is derived from an EMBL/GenBank/DDBJ whole genome shotgun (WGS) entry which is preliminary data.</text>
</comment>
<proteinExistence type="predicted"/>
<organism evidence="1 2">
    <name type="scientific">Nocardia fusca</name>
    <dbReference type="NCBI Taxonomy" id="941183"/>
    <lineage>
        <taxon>Bacteria</taxon>
        <taxon>Bacillati</taxon>
        <taxon>Actinomycetota</taxon>
        <taxon>Actinomycetes</taxon>
        <taxon>Mycobacteriales</taxon>
        <taxon>Nocardiaceae</taxon>
        <taxon>Nocardia</taxon>
    </lineage>
</organism>
<sequence length="113" mass="12560">MRVRFLGKAGSINGDCPTLYTTERDTYLIQGWRTESPDTVEIPHVLLGFLEADWFIATPLIDTGRGTFRVTGRPLTDPDTLNKLTIADDEAVIEVPMTRRNYYGATATEPALA</sequence>
<keyword evidence="2" id="KW-1185">Reference proteome</keyword>
<dbReference type="EMBL" id="JBFAIH010000001">
    <property type="protein sequence ID" value="MEV0361344.1"/>
    <property type="molecule type" value="Genomic_DNA"/>
</dbReference>
<dbReference type="RefSeq" id="WP_357972072.1">
    <property type="nucleotide sequence ID" value="NZ_JBFAIH010000001.1"/>
</dbReference>
<name>A0ABV3F0W4_9NOCA</name>
<gene>
    <name evidence="1" type="ORF">AB0H72_01470</name>
</gene>
<accession>A0ABV3F0W4</accession>
<protein>
    <submittedName>
        <fullName evidence="1">Uncharacterized protein</fullName>
    </submittedName>
</protein>
<evidence type="ECO:0000313" key="2">
    <source>
        <dbReference type="Proteomes" id="UP001551658"/>
    </source>
</evidence>
<evidence type="ECO:0000313" key="1">
    <source>
        <dbReference type="EMBL" id="MEV0361344.1"/>
    </source>
</evidence>